<dbReference type="InterPro" id="IPR006086">
    <property type="entry name" value="XPG-I_dom"/>
</dbReference>
<accession>A0A6C0AN86</accession>
<dbReference type="Pfam" id="PF00867">
    <property type="entry name" value="XPG_I"/>
    <property type="match status" value="1"/>
</dbReference>
<keyword evidence="1" id="KW-0479">Metal-binding</keyword>
<evidence type="ECO:0000256" key="1">
    <source>
        <dbReference type="ARBA" id="ARBA00022723"/>
    </source>
</evidence>
<protein>
    <recommendedName>
        <fullName evidence="4">XPG-I domain-containing protein</fullName>
    </recommendedName>
</protein>
<dbReference type="InterPro" id="IPR006084">
    <property type="entry name" value="XPG/Rad2"/>
</dbReference>
<dbReference type="GO" id="GO:0046872">
    <property type="term" value="F:metal ion binding"/>
    <property type="evidence" value="ECO:0007669"/>
    <property type="project" value="UniProtKB-KW"/>
</dbReference>
<sequence length="286" mass="33151">MGIRSVWSTFRKLFSSIDPLFIEPKKIGIDMFSLIYTHRTNLDELLELLKSWSEKGHSIICVWDGTAPKDKQEIIGQRRLARESAMDNKEGLEEYLEKFKEQLNENDIKHLKTAITSLSWQGWHLTGSLKREIQEKLGTQVKHIYAPGEADDMLLNMADTEEIQVILTLDSDLFAMGGEKIWRLLKIRKEWIIEDIRVEDVCNITGISLGTLQDACFLAGWDRCHLTGAAYMPFETALNRIKYYGSLHAVMEKFPVVDKDHEAIGRLKSIKKESRERWVEILNRRK</sequence>
<dbReference type="GO" id="GO:0017108">
    <property type="term" value="F:5'-flap endonuclease activity"/>
    <property type="evidence" value="ECO:0007669"/>
    <property type="project" value="TreeGrafter"/>
</dbReference>
<name>A0A6C0AN86_9ZZZZ</name>
<evidence type="ECO:0000259" key="4">
    <source>
        <dbReference type="Pfam" id="PF00867"/>
    </source>
</evidence>
<reference evidence="5" key="1">
    <citation type="journal article" date="2020" name="Nature">
        <title>Giant virus diversity and host interactions through global metagenomics.</title>
        <authorList>
            <person name="Schulz F."/>
            <person name="Roux S."/>
            <person name="Paez-Espino D."/>
            <person name="Jungbluth S."/>
            <person name="Walsh D.A."/>
            <person name="Denef V.J."/>
            <person name="McMahon K.D."/>
            <person name="Konstantinidis K.T."/>
            <person name="Eloe-Fadrosh E.A."/>
            <person name="Kyrpides N.C."/>
            <person name="Woyke T."/>
        </authorList>
    </citation>
    <scope>NUCLEOTIDE SEQUENCE</scope>
    <source>
        <strain evidence="5">GVMAG-S-1101161-73</strain>
    </source>
</reference>
<keyword evidence="3" id="KW-0460">Magnesium</keyword>
<dbReference type="PANTHER" id="PTHR11081:SF9">
    <property type="entry name" value="FLAP ENDONUCLEASE 1"/>
    <property type="match status" value="1"/>
</dbReference>
<evidence type="ECO:0000256" key="2">
    <source>
        <dbReference type="ARBA" id="ARBA00022759"/>
    </source>
</evidence>
<dbReference type="EMBL" id="MN740732">
    <property type="protein sequence ID" value="QHS81264.1"/>
    <property type="molecule type" value="Genomic_DNA"/>
</dbReference>
<dbReference type="AlphaFoldDB" id="A0A6C0AN86"/>
<keyword evidence="2" id="KW-0378">Hydrolase</keyword>
<keyword evidence="2" id="KW-0255">Endonuclease</keyword>
<evidence type="ECO:0000256" key="3">
    <source>
        <dbReference type="ARBA" id="ARBA00022842"/>
    </source>
</evidence>
<dbReference type="Gene3D" id="3.40.50.1010">
    <property type="entry name" value="5'-nuclease"/>
    <property type="match status" value="1"/>
</dbReference>
<organism evidence="5">
    <name type="scientific">viral metagenome</name>
    <dbReference type="NCBI Taxonomy" id="1070528"/>
    <lineage>
        <taxon>unclassified sequences</taxon>
        <taxon>metagenomes</taxon>
        <taxon>organismal metagenomes</taxon>
    </lineage>
</organism>
<keyword evidence="2" id="KW-0540">Nuclease</keyword>
<proteinExistence type="predicted"/>
<evidence type="ECO:0000313" key="5">
    <source>
        <dbReference type="EMBL" id="QHS81264.1"/>
    </source>
</evidence>
<dbReference type="SUPFAM" id="SSF88723">
    <property type="entry name" value="PIN domain-like"/>
    <property type="match status" value="1"/>
</dbReference>
<dbReference type="PANTHER" id="PTHR11081">
    <property type="entry name" value="FLAP ENDONUCLEASE FAMILY MEMBER"/>
    <property type="match status" value="1"/>
</dbReference>
<dbReference type="InterPro" id="IPR029060">
    <property type="entry name" value="PIN-like_dom_sf"/>
</dbReference>
<feature type="domain" description="XPG-I" evidence="4">
    <location>
        <begin position="141"/>
        <end position="222"/>
    </location>
</feature>